<reference evidence="11 12" key="1">
    <citation type="journal article" date="2016" name="BMC Genomics">
        <title>Combined genomic and structural analyses of a cultured magnetotactic bacterium reveals its niche adaptation to a dynamic environment.</title>
        <authorList>
            <person name="Araujo A.C."/>
            <person name="Morillo V."/>
            <person name="Cypriano J."/>
            <person name="Teixeira L.C."/>
            <person name="Leao P."/>
            <person name="Lyra S."/>
            <person name="Almeida L.G."/>
            <person name="Bazylinski D.A."/>
            <person name="Vasconcellos A.T."/>
            <person name="Abreu F."/>
            <person name="Lins U."/>
        </authorList>
    </citation>
    <scope>NUCLEOTIDE SEQUENCE [LARGE SCALE GENOMIC DNA]</scope>
    <source>
        <strain evidence="11 12">IT-1</strain>
    </source>
</reference>
<dbReference type="UniPathway" id="UPA00031">
    <property type="reaction ID" value="UER00007"/>
</dbReference>
<dbReference type="Proteomes" id="UP000194003">
    <property type="component" value="Unassembled WGS sequence"/>
</dbReference>
<name>A0A1Y2K203_9PROT</name>
<keyword evidence="12" id="KW-1185">Reference proteome</keyword>
<evidence type="ECO:0000313" key="12">
    <source>
        <dbReference type="Proteomes" id="UP000194003"/>
    </source>
</evidence>
<keyword evidence="5 10" id="KW-0028">Amino-acid biosynthesis</keyword>
<sequence>MSSSSKQQTAAPNVDARILDDLFSVLKARKQADPSSSYVAKLYHKGVDAILAKVAEESDEVVDAVKNSDDHEVVHEVADLLFHTWVAMAHRDVEPHQIYGELARRFGHSGLDRDKMDKALESFGGRRQHERRAHVKSITLTMRDGQVIEGNTRDVSLEGLQLQTSYEPKDNLLGERGVFEMIVEEQLRSADTESERPLGLEIPSAADDQLHVAETVTINRSYRFTCEIMRVADDSLGLAIVEDSGVFGYALANEVFKDLF</sequence>
<dbReference type="AlphaFoldDB" id="A0A1Y2K203"/>
<comment type="subcellular location">
    <subcellularLocation>
        <location evidence="2 10">Cytoplasm</location>
    </subcellularLocation>
</comment>
<dbReference type="RefSeq" id="WP_085444529.1">
    <property type="nucleotide sequence ID" value="NZ_LVJN01000020.1"/>
</dbReference>
<dbReference type="GO" id="GO:0000105">
    <property type="term" value="P:L-histidine biosynthetic process"/>
    <property type="evidence" value="ECO:0007669"/>
    <property type="project" value="UniProtKB-UniRule"/>
</dbReference>
<gene>
    <name evidence="10" type="primary">hisE</name>
    <name evidence="11" type="ORF">MAIT1_02113</name>
</gene>
<evidence type="ECO:0000256" key="10">
    <source>
        <dbReference type="HAMAP-Rule" id="MF_01020"/>
    </source>
</evidence>
<dbReference type="NCBIfam" id="TIGR03188">
    <property type="entry name" value="histidine_hisI"/>
    <property type="match status" value="1"/>
</dbReference>
<comment type="caution">
    <text evidence="11">The sequence shown here is derived from an EMBL/GenBank/DDBJ whole genome shotgun (WGS) entry which is preliminary data.</text>
</comment>
<keyword evidence="9 10" id="KW-0368">Histidine biosynthesis</keyword>
<dbReference type="InterPro" id="IPR021130">
    <property type="entry name" value="PRib-ATP_PPHydrolase-like"/>
</dbReference>
<evidence type="ECO:0000256" key="6">
    <source>
        <dbReference type="ARBA" id="ARBA00022741"/>
    </source>
</evidence>
<dbReference type="EC" id="3.6.1.31" evidence="10"/>
<accession>A0A1Y2K203</accession>
<evidence type="ECO:0000256" key="2">
    <source>
        <dbReference type="ARBA" id="ARBA00004496"/>
    </source>
</evidence>
<dbReference type="PANTHER" id="PTHR42945:SF9">
    <property type="entry name" value="HISTIDINE BIOSYNTHESIS BIFUNCTIONAL PROTEIN HISIE"/>
    <property type="match status" value="1"/>
</dbReference>
<evidence type="ECO:0000256" key="7">
    <source>
        <dbReference type="ARBA" id="ARBA00022801"/>
    </source>
</evidence>
<dbReference type="PANTHER" id="PTHR42945">
    <property type="entry name" value="HISTIDINE BIOSYNTHESIS BIFUNCTIONAL PROTEIN"/>
    <property type="match status" value="1"/>
</dbReference>
<evidence type="ECO:0000256" key="8">
    <source>
        <dbReference type="ARBA" id="ARBA00022840"/>
    </source>
</evidence>
<protein>
    <recommendedName>
        <fullName evidence="10">Phosphoribosyl-ATP pyrophosphatase</fullName>
        <shortName evidence="10">PRA-PH</shortName>
        <ecNumber evidence="10">3.6.1.31</ecNumber>
    </recommendedName>
</protein>
<evidence type="ECO:0000256" key="3">
    <source>
        <dbReference type="ARBA" id="ARBA00005204"/>
    </source>
</evidence>
<evidence type="ECO:0000256" key="5">
    <source>
        <dbReference type="ARBA" id="ARBA00022605"/>
    </source>
</evidence>
<dbReference type="GO" id="GO:0005524">
    <property type="term" value="F:ATP binding"/>
    <property type="evidence" value="ECO:0007669"/>
    <property type="project" value="UniProtKB-KW"/>
</dbReference>
<comment type="catalytic activity">
    <reaction evidence="1 10">
        <text>1-(5-phospho-beta-D-ribosyl)-ATP + H2O = 1-(5-phospho-beta-D-ribosyl)-5'-AMP + diphosphate + H(+)</text>
        <dbReference type="Rhea" id="RHEA:22828"/>
        <dbReference type="ChEBI" id="CHEBI:15377"/>
        <dbReference type="ChEBI" id="CHEBI:15378"/>
        <dbReference type="ChEBI" id="CHEBI:33019"/>
        <dbReference type="ChEBI" id="CHEBI:59457"/>
        <dbReference type="ChEBI" id="CHEBI:73183"/>
        <dbReference type="EC" id="3.6.1.31"/>
    </reaction>
</comment>
<organism evidence="11 12">
    <name type="scientific">Magnetofaba australis IT-1</name>
    <dbReference type="NCBI Taxonomy" id="1434232"/>
    <lineage>
        <taxon>Bacteria</taxon>
        <taxon>Pseudomonadati</taxon>
        <taxon>Pseudomonadota</taxon>
        <taxon>Magnetococcia</taxon>
        <taxon>Magnetococcales</taxon>
        <taxon>Magnetococcaceae</taxon>
        <taxon>Magnetofaba</taxon>
    </lineage>
</organism>
<comment type="similarity">
    <text evidence="10">Belongs to the PRA-PH family.</text>
</comment>
<dbReference type="SUPFAM" id="SSF101386">
    <property type="entry name" value="all-alpha NTP pyrophosphatases"/>
    <property type="match status" value="1"/>
</dbReference>
<dbReference type="GO" id="GO:0005737">
    <property type="term" value="C:cytoplasm"/>
    <property type="evidence" value="ECO:0007669"/>
    <property type="project" value="UniProtKB-SubCell"/>
</dbReference>
<dbReference type="GO" id="GO:0004636">
    <property type="term" value="F:phosphoribosyl-ATP diphosphatase activity"/>
    <property type="evidence" value="ECO:0007669"/>
    <property type="project" value="UniProtKB-UniRule"/>
</dbReference>
<evidence type="ECO:0000256" key="1">
    <source>
        <dbReference type="ARBA" id="ARBA00001460"/>
    </source>
</evidence>
<keyword evidence="8 10" id="KW-0067">ATP-binding</keyword>
<dbReference type="Gene3D" id="1.10.287.1080">
    <property type="entry name" value="MazG-like"/>
    <property type="match status" value="1"/>
</dbReference>
<dbReference type="HAMAP" id="MF_01020">
    <property type="entry name" value="HisE"/>
    <property type="match status" value="1"/>
</dbReference>
<dbReference type="STRING" id="1434232.MAIT1_02113"/>
<dbReference type="NCBIfam" id="NF001611">
    <property type="entry name" value="PRK00400.1-3"/>
    <property type="match status" value="1"/>
</dbReference>
<dbReference type="InterPro" id="IPR008179">
    <property type="entry name" value="HisE"/>
</dbReference>
<evidence type="ECO:0000313" key="11">
    <source>
        <dbReference type="EMBL" id="OSM02033.1"/>
    </source>
</evidence>
<dbReference type="CDD" id="cd11534">
    <property type="entry name" value="NTP-PPase_HisIE_like"/>
    <property type="match status" value="1"/>
</dbReference>
<proteinExistence type="inferred from homology"/>
<dbReference type="EMBL" id="LVJN01000020">
    <property type="protein sequence ID" value="OSM02033.1"/>
    <property type="molecule type" value="Genomic_DNA"/>
</dbReference>
<evidence type="ECO:0000256" key="4">
    <source>
        <dbReference type="ARBA" id="ARBA00022490"/>
    </source>
</evidence>
<keyword evidence="7 10" id="KW-0378">Hydrolase</keyword>
<keyword evidence="6 10" id="KW-0547">Nucleotide-binding</keyword>
<keyword evidence="4 10" id="KW-0963">Cytoplasm</keyword>
<evidence type="ECO:0000256" key="9">
    <source>
        <dbReference type="ARBA" id="ARBA00023102"/>
    </source>
</evidence>
<comment type="pathway">
    <text evidence="3 10">Amino-acid biosynthesis; L-histidine biosynthesis; L-histidine from 5-phospho-alpha-D-ribose 1-diphosphate: step 2/9.</text>
</comment>
<dbReference type="OrthoDB" id="9814738at2"/>
<dbReference type="Pfam" id="PF01503">
    <property type="entry name" value="PRA-PH"/>
    <property type="match status" value="1"/>
</dbReference>